<evidence type="ECO:0000256" key="4">
    <source>
        <dbReference type="ARBA" id="ARBA00023157"/>
    </source>
</evidence>
<proteinExistence type="predicted"/>
<dbReference type="SMART" id="SM00181">
    <property type="entry name" value="EGF"/>
    <property type="match status" value="4"/>
</dbReference>
<dbReference type="PROSITE" id="PS00010">
    <property type="entry name" value="ASX_HYDROXYL"/>
    <property type="match status" value="1"/>
</dbReference>
<dbReference type="AlphaFoldDB" id="A0A0T6B2W0"/>
<dbReference type="GO" id="GO:0005509">
    <property type="term" value="F:calcium ion binding"/>
    <property type="evidence" value="ECO:0007669"/>
    <property type="project" value="InterPro"/>
</dbReference>
<dbReference type="FunFam" id="2.10.25.10:FF:000038">
    <property type="entry name" value="Fibrillin 2"/>
    <property type="match status" value="1"/>
</dbReference>
<evidence type="ECO:0000256" key="3">
    <source>
        <dbReference type="ARBA" id="ARBA00022737"/>
    </source>
</evidence>
<comment type="caution">
    <text evidence="7">The sequence shown here is derived from an EMBL/GenBank/DDBJ whole genome shotgun (WGS) entry which is preliminary data.</text>
</comment>
<evidence type="ECO:0000256" key="2">
    <source>
        <dbReference type="ARBA" id="ARBA00022729"/>
    </source>
</evidence>
<dbReference type="InterPro" id="IPR001881">
    <property type="entry name" value="EGF-like_Ca-bd_dom"/>
</dbReference>
<keyword evidence="2" id="KW-0732">Signal</keyword>
<keyword evidence="8" id="KW-1185">Reference proteome</keyword>
<dbReference type="InterPro" id="IPR049883">
    <property type="entry name" value="NOTCH1_EGF-like"/>
</dbReference>
<dbReference type="OrthoDB" id="4405280at2759"/>
<feature type="non-terminal residue" evidence="7">
    <location>
        <position position="313"/>
    </location>
</feature>
<keyword evidence="3" id="KW-0677">Repeat</keyword>
<dbReference type="SUPFAM" id="SSF57196">
    <property type="entry name" value="EGF/Laminin"/>
    <property type="match status" value="1"/>
</dbReference>
<dbReference type="InterPro" id="IPR000742">
    <property type="entry name" value="EGF"/>
</dbReference>
<feature type="non-terminal residue" evidence="7">
    <location>
        <position position="1"/>
    </location>
</feature>
<dbReference type="Pfam" id="PF07645">
    <property type="entry name" value="EGF_CA"/>
    <property type="match status" value="1"/>
</dbReference>
<keyword evidence="4" id="KW-1015">Disulfide bond</keyword>
<dbReference type="Gene3D" id="2.10.25.10">
    <property type="entry name" value="Laminin"/>
    <property type="match status" value="2"/>
</dbReference>
<dbReference type="Proteomes" id="UP000051574">
    <property type="component" value="Unassembled WGS sequence"/>
</dbReference>
<dbReference type="PANTHER" id="PTHR22963:SF38">
    <property type="entry name" value="LP13770P"/>
    <property type="match status" value="1"/>
</dbReference>
<name>A0A0T6B2W0_9SCAR</name>
<feature type="domain" description="EGF-like" evidence="6">
    <location>
        <begin position="162"/>
        <end position="201"/>
    </location>
</feature>
<protein>
    <submittedName>
        <fullName evidence="7">EGF-like domain containing protein</fullName>
    </submittedName>
</protein>
<dbReference type="PROSITE" id="PS01187">
    <property type="entry name" value="EGF_CA"/>
    <property type="match status" value="1"/>
</dbReference>
<dbReference type="InterPro" id="IPR000152">
    <property type="entry name" value="EGF-type_Asp/Asn_hydroxyl_site"/>
</dbReference>
<dbReference type="PROSITE" id="PS50026">
    <property type="entry name" value="EGF_3"/>
    <property type="match status" value="2"/>
</dbReference>
<dbReference type="SMART" id="SM00179">
    <property type="entry name" value="EGF_CA"/>
    <property type="match status" value="1"/>
</dbReference>
<dbReference type="PANTHER" id="PTHR22963">
    <property type="entry name" value="ENDOGLIN-RELATED"/>
    <property type="match status" value="1"/>
</dbReference>
<reference evidence="7 8" key="1">
    <citation type="submission" date="2015-09" db="EMBL/GenBank/DDBJ databases">
        <title>Draft genome of the scarab beetle Oryctes borbonicus.</title>
        <authorList>
            <person name="Meyer J.M."/>
            <person name="Markov G.V."/>
            <person name="Baskaran P."/>
            <person name="Herrmann M."/>
            <person name="Sommer R.J."/>
            <person name="Roedelsperger C."/>
        </authorList>
    </citation>
    <scope>NUCLEOTIDE SEQUENCE [LARGE SCALE GENOMIC DNA]</scope>
    <source>
        <strain evidence="7">OB123</strain>
        <tissue evidence="7">Whole animal</tissue>
    </source>
</reference>
<evidence type="ECO:0000259" key="6">
    <source>
        <dbReference type="PROSITE" id="PS50026"/>
    </source>
</evidence>
<dbReference type="InterPro" id="IPR018097">
    <property type="entry name" value="EGF_Ca-bd_CS"/>
</dbReference>
<sequence>DPCDKVICGKGQCTIKNHRATCSCEAGYILTKETCVDVNECLTIKPCHNSAICQNTDGGFVCSCPNGLIGDPYASGCRKPGDCFTDNDCPATALCQDNRCKNPCSEPSTCGVKAECVAADHQASCRCPPQTRGNPLIECVAIECEDNNDCTTEKACIDSHCIDPCTLPNTCGHKALCISQNHVGFCSCEPGYTGDAQLGCVLLQYCAKDAQCPSGTRCLNGVCSSICTANRECIGDQLCIQGFCQPTCRTNSSCPDFQYCQNNICTQEFKCQNDNDCAFNEKCLRNNVGQIDCVDPCQSILCGRNAECSSRSH</sequence>
<feature type="domain" description="EGF-like" evidence="6">
    <location>
        <begin position="37"/>
        <end position="75"/>
    </location>
</feature>
<dbReference type="EMBL" id="LJIG01016104">
    <property type="protein sequence ID" value="KRT81604.1"/>
    <property type="molecule type" value="Genomic_DNA"/>
</dbReference>
<dbReference type="PROSITE" id="PS01186">
    <property type="entry name" value="EGF_2"/>
    <property type="match status" value="1"/>
</dbReference>
<keyword evidence="1 5" id="KW-0245">EGF-like domain</keyword>
<accession>A0A0T6B2W0</accession>
<dbReference type="CDD" id="cd00054">
    <property type="entry name" value="EGF_CA"/>
    <property type="match status" value="1"/>
</dbReference>
<evidence type="ECO:0000256" key="1">
    <source>
        <dbReference type="ARBA" id="ARBA00022536"/>
    </source>
</evidence>
<evidence type="ECO:0000313" key="7">
    <source>
        <dbReference type="EMBL" id="KRT81604.1"/>
    </source>
</evidence>
<evidence type="ECO:0000256" key="5">
    <source>
        <dbReference type="PROSITE-ProRule" id="PRU00076"/>
    </source>
</evidence>
<organism evidence="7 8">
    <name type="scientific">Oryctes borbonicus</name>
    <dbReference type="NCBI Taxonomy" id="1629725"/>
    <lineage>
        <taxon>Eukaryota</taxon>
        <taxon>Metazoa</taxon>
        <taxon>Ecdysozoa</taxon>
        <taxon>Arthropoda</taxon>
        <taxon>Hexapoda</taxon>
        <taxon>Insecta</taxon>
        <taxon>Pterygota</taxon>
        <taxon>Neoptera</taxon>
        <taxon>Endopterygota</taxon>
        <taxon>Coleoptera</taxon>
        <taxon>Polyphaga</taxon>
        <taxon>Scarabaeiformia</taxon>
        <taxon>Scarabaeidae</taxon>
        <taxon>Dynastinae</taxon>
        <taxon>Oryctes</taxon>
    </lineage>
</organism>
<gene>
    <name evidence="7" type="ORF">AMK59_5380</name>
</gene>
<comment type="caution">
    <text evidence="5">Lacks conserved residue(s) required for the propagation of feature annotation.</text>
</comment>
<evidence type="ECO:0000313" key="8">
    <source>
        <dbReference type="Proteomes" id="UP000051574"/>
    </source>
</evidence>